<reference evidence="4 6" key="2">
    <citation type="submission" date="2024-07" db="EMBL/GenBank/DDBJ databases">
        <title>Making a pathogen? Evaluating the impact of protist predation on the evolution of virulence in Serratia marcescens.</title>
        <authorList>
            <person name="Hopkins H."/>
            <person name="Lopezguerra C."/>
            <person name="Lau M.-J."/>
        </authorList>
    </citation>
    <scope>NUCLEOTIDE SEQUENCE [LARGE SCALE GENOMIC DNA]</scope>
    <source>
        <strain evidence="4 6">KZ19</strain>
    </source>
</reference>
<reference evidence="4 6" key="3">
    <citation type="submission" date="2024-07" db="EMBL/GenBank/DDBJ databases">
        <authorList>
            <person name="Raymann K."/>
        </authorList>
    </citation>
    <scope>NUCLEOTIDE SEQUENCE [LARGE SCALE GENOMIC DNA]</scope>
    <source>
        <strain evidence="4 6">KZ19</strain>
    </source>
</reference>
<reference evidence="5" key="1">
    <citation type="submission" date="2018-01" db="EMBL/GenBank/DDBJ databases">
        <title>The opportunistic pathogen Serratia marcescens is an overlooked threat to honeybees.</title>
        <authorList>
            <person name="Raymann K."/>
            <person name="Shaffer Z."/>
            <person name="Coon K."/>
            <person name="Salisbury S."/>
            <person name="Moran N.A."/>
        </authorList>
    </citation>
    <scope>NUCLEOTIDE SEQUENCE [LARGE SCALE GENOMIC DNA]</scope>
    <source>
        <strain evidence="5">KZ19</strain>
    </source>
</reference>
<feature type="chain" id="PRO_5043009727" evidence="2">
    <location>
        <begin position="21"/>
        <end position="259"/>
    </location>
</feature>
<feature type="signal peptide" evidence="2">
    <location>
        <begin position="1"/>
        <end position="20"/>
    </location>
</feature>
<evidence type="ECO:0000313" key="6">
    <source>
        <dbReference type="Proteomes" id="UP000237365"/>
    </source>
</evidence>
<proteinExistence type="predicted"/>
<dbReference type="InterPro" id="IPR027385">
    <property type="entry name" value="Beta-barrel_OMP"/>
</dbReference>
<feature type="domain" description="Outer membrane protein beta-barrel" evidence="3">
    <location>
        <begin position="9"/>
        <end position="259"/>
    </location>
</feature>
<evidence type="ECO:0000256" key="2">
    <source>
        <dbReference type="SAM" id="SignalP"/>
    </source>
</evidence>
<sequence length="259" mass="27295">MKIRVLTGVLLAGISAGAMAETTSSGFYLSAKAGVSQFRSSENVLNSSGTTVSQLAYDVDASHLGNASKTVFTPGIALGYRFANELEQPVRVELAFQHFGKSDKDFSASSQATGYWGGQTSGGVTLPTANDVRQSTRVSTLMVNTYYDYTLGGAVTPYLMAGIGAAFVRNTVSSNSNVAGIALNSGDFSNRKTNLAWALGAGVSWAASDNVALEMGYTFTNAGDIKTAYTAQNGINEGRGDMHTKVQLHTLHAGVRYHF</sequence>
<dbReference type="Proteomes" id="UP000237365">
    <property type="component" value="Unassembled WGS sequence"/>
</dbReference>
<dbReference type="RefSeq" id="WP_103682146.1">
    <property type="nucleotide sequence ID" value="NZ_PQGI02000002.1"/>
</dbReference>
<evidence type="ECO:0000259" key="3">
    <source>
        <dbReference type="Pfam" id="PF13505"/>
    </source>
</evidence>
<gene>
    <name evidence="4" type="ORF">C3R40_018510</name>
    <name evidence="5" type="ORF">C3R40_24030</name>
</gene>
<organism evidence="5">
    <name type="scientific">Serratia marcescens</name>
    <dbReference type="NCBI Taxonomy" id="615"/>
    <lineage>
        <taxon>Bacteria</taxon>
        <taxon>Pseudomonadati</taxon>
        <taxon>Pseudomonadota</taxon>
        <taxon>Gammaproteobacteria</taxon>
        <taxon>Enterobacterales</taxon>
        <taxon>Yersiniaceae</taxon>
        <taxon>Serratia</taxon>
    </lineage>
</organism>
<evidence type="ECO:0000313" key="4">
    <source>
        <dbReference type="EMBL" id="MEX3188609.1"/>
    </source>
</evidence>
<dbReference type="Gene3D" id="2.40.160.20">
    <property type="match status" value="1"/>
</dbReference>
<accession>A0AAP8PSG9</accession>
<keyword evidence="1 2" id="KW-0732">Signal</keyword>
<dbReference type="EMBL" id="PQGI02000002">
    <property type="protein sequence ID" value="MEX3188609.1"/>
    <property type="molecule type" value="Genomic_DNA"/>
</dbReference>
<dbReference type="InterPro" id="IPR011250">
    <property type="entry name" value="OMP/PagP_B-barrel"/>
</dbReference>
<dbReference type="EMBL" id="PQGI01000015">
    <property type="protein sequence ID" value="POP14731.1"/>
    <property type="molecule type" value="Genomic_DNA"/>
</dbReference>
<dbReference type="SUPFAM" id="SSF56925">
    <property type="entry name" value="OMPA-like"/>
    <property type="match status" value="1"/>
</dbReference>
<protein>
    <submittedName>
        <fullName evidence="4">Outer membrane beta-barrel protein</fullName>
    </submittedName>
    <submittedName>
        <fullName evidence="5">Porin family protein</fullName>
    </submittedName>
</protein>
<dbReference type="AlphaFoldDB" id="A0AAP8PSG9"/>
<dbReference type="Pfam" id="PF13505">
    <property type="entry name" value="OMP_b-brl"/>
    <property type="match status" value="1"/>
</dbReference>
<name>A0AAP8PSG9_SERMA</name>
<comment type="caution">
    <text evidence="5">The sequence shown here is derived from an EMBL/GenBank/DDBJ whole genome shotgun (WGS) entry which is preliminary data.</text>
</comment>
<evidence type="ECO:0000256" key="1">
    <source>
        <dbReference type="ARBA" id="ARBA00022729"/>
    </source>
</evidence>
<evidence type="ECO:0000313" key="5">
    <source>
        <dbReference type="EMBL" id="POP14731.1"/>
    </source>
</evidence>